<accession>A0ABR5H1K6</accession>
<feature type="binding site" evidence="4">
    <location>
        <position position="171"/>
    </location>
    <ligand>
        <name>substrate</name>
    </ligand>
</feature>
<comment type="catalytic activity">
    <reaction evidence="4">
        <text>chorismate = 4-hydroxybenzoate + pyruvate</text>
        <dbReference type="Rhea" id="RHEA:16505"/>
        <dbReference type="ChEBI" id="CHEBI:15361"/>
        <dbReference type="ChEBI" id="CHEBI:17879"/>
        <dbReference type="ChEBI" id="CHEBI:29748"/>
        <dbReference type="EC" id="4.1.3.40"/>
    </reaction>
</comment>
<dbReference type="PANTHER" id="PTHR38683:SF1">
    <property type="entry name" value="CHORISMATE PYRUVATE-LYASE"/>
    <property type="match status" value="1"/>
</dbReference>
<evidence type="ECO:0000256" key="2">
    <source>
        <dbReference type="ARBA" id="ARBA00022688"/>
    </source>
</evidence>
<evidence type="ECO:0000256" key="4">
    <source>
        <dbReference type="HAMAP-Rule" id="MF_01632"/>
    </source>
</evidence>
<evidence type="ECO:0000313" key="5">
    <source>
        <dbReference type="EMBL" id="KMO16973.1"/>
    </source>
</evidence>
<dbReference type="EC" id="4.1.3.40" evidence="4"/>
<name>A0ABR5H1K6_9HYPH</name>
<dbReference type="InterPro" id="IPR007440">
    <property type="entry name" value="Chorismate--pyruvate_lyase"/>
</dbReference>
<protein>
    <recommendedName>
        <fullName evidence="4">Probable chorismate pyruvate-lyase</fullName>
        <shortName evidence="4">CL</shortName>
        <shortName evidence="4">CPL</shortName>
        <ecNumber evidence="4">4.1.3.40</ecNumber>
    </recommendedName>
</protein>
<comment type="function">
    <text evidence="4">Removes the pyruvyl group from chorismate, with concomitant aromatization of the ring, to provide 4-hydroxybenzoate (4HB) for the ubiquinone pathway.</text>
</comment>
<dbReference type="EMBL" id="JTHG01000227">
    <property type="protein sequence ID" value="KMO16973.1"/>
    <property type="molecule type" value="Genomic_DNA"/>
</dbReference>
<dbReference type="RefSeq" id="WP_048427792.1">
    <property type="nucleotide sequence ID" value="NZ_JTHF01000101.1"/>
</dbReference>
<sequence>MTTDACWSAVPPSGTSATQKDWLTRPGSLTKLLATLGELRLAVILEKSSPPWKEDLDFLNAAPEDRFWIREVLLLVDGEPCVFGHTVVRLDDSEGAWRSLRDLGDRPLAELLYRDTEVIRSALTSAEMESSHPMAERVCDVVSRGRALSNGRLLARRSIFRRASRPLLVVECMLPELWRRADMRA</sequence>
<comment type="caution">
    <text evidence="4">Lacks conserved residue(s) required for the propagation of feature annotation.</text>
</comment>
<evidence type="ECO:0000313" key="6">
    <source>
        <dbReference type="Proteomes" id="UP000036471"/>
    </source>
</evidence>
<organism evidence="5 6">
    <name type="scientific">Methylobacterium indicum</name>
    <dbReference type="NCBI Taxonomy" id="1775910"/>
    <lineage>
        <taxon>Bacteria</taxon>
        <taxon>Pseudomonadati</taxon>
        <taxon>Pseudomonadota</taxon>
        <taxon>Alphaproteobacteria</taxon>
        <taxon>Hyphomicrobiales</taxon>
        <taxon>Methylobacteriaceae</taxon>
        <taxon>Methylobacterium</taxon>
    </lineage>
</organism>
<evidence type="ECO:0000256" key="1">
    <source>
        <dbReference type="ARBA" id="ARBA00022490"/>
    </source>
</evidence>
<comment type="caution">
    <text evidence="5">The sequence shown here is derived from an EMBL/GenBank/DDBJ whole genome shotgun (WGS) entry which is preliminary data.</text>
</comment>
<gene>
    <name evidence="4" type="primary">ubiC</name>
    <name evidence="5" type="ORF">QR79_22140</name>
</gene>
<dbReference type="SUPFAM" id="SSF64288">
    <property type="entry name" value="Chorismate lyase-like"/>
    <property type="match status" value="1"/>
</dbReference>
<comment type="similarity">
    <text evidence="4">Belongs to the UbiC family.</text>
</comment>
<keyword evidence="2 4" id="KW-0831">Ubiquinone biosynthesis</keyword>
<keyword evidence="3 4" id="KW-0456">Lyase</keyword>
<proteinExistence type="inferred from homology"/>
<dbReference type="Gene3D" id="3.40.1410.10">
    <property type="entry name" value="Chorismate lyase-like"/>
    <property type="match status" value="1"/>
</dbReference>
<dbReference type="Proteomes" id="UP000036471">
    <property type="component" value="Unassembled WGS sequence"/>
</dbReference>
<comment type="subcellular location">
    <subcellularLocation>
        <location evidence="4">Cytoplasm</location>
    </subcellularLocation>
</comment>
<evidence type="ECO:0000256" key="3">
    <source>
        <dbReference type="ARBA" id="ARBA00023239"/>
    </source>
</evidence>
<dbReference type="Pfam" id="PF04345">
    <property type="entry name" value="Chor_lyase"/>
    <property type="match status" value="1"/>
</dbReference>
<dbReference type="InterPro" id="IPR028978">
    <property type="entry name" value="Chorismate_lyase_/UTRA_dom_sf"/>
</dbReference>
<keyword evidence="6" id="KW-1185">Reference proteome</keyword>
<reference evidence="5 6" key="1">
    <citation type="submission" date="2014-11" db="EMBL/GenBank/DDBJ databases">
        <title>Comparative genomics of Methylobacterium species.</title>
        <authorList>
            <person name="Chaudhry V."/>
            <person name="Patil P.B."/>
        </authorList>
    </citation>
    <scope>NUCLEOTIDE SEQUENCE [LARGE SCALE GENOMIC DNA]</scope>
    <source>
        <strain evidence="5 6">SE3.6</strain>
    </source>
</reference>
<dbReference type="PANTHER" id="PTHR38683">
    <property type="entry name" value="CHORISMATE PYRUVATE-LYASE"/>
    <property type="match status" value="1"/>
</dbReference>
<feature type="binding site" evidence="4">
    <location>
        <position position="70"/>
    </location>
    <ligand>
        <name>substrate</name>
    </ligand>
</feature>
<keyword evidence="1 4" id="KW-0963">Cytoplasm</keyword>
<feature type="binding site" evidence="4">
    <location>
        <position position="108"/>
    </location>
    <ligand>
        <name>substrate</name>
    </ligand>
</feature>
<keyword evidence="4" id="KW-0670">Pyruvate</keyword>
<dbReference type="HAMAP" id="MF_01632">
    <property type="entry name" value="UbiC"/>
    <property type="match status" value="1"/>
</dbReference>
<comment type="pathway">
    <text evidence="4">Cofactor biosynthesis; ubiquinone biosynthesis.</text>
</comment>